<keyword evidence="1" id="KW-0547">Nucleotide-binding</keyword>
<evidence type="ECO:0000313" key="3">
    <source>
        <dbReference type="EMBL" id="VEL27558.1"/>
    </source>
</evidence>
<dbReference type="SUPFAM" id="SSF56112">
    <property type="entry name" value="Protein kinase-like (PK-like)"/>
    <property type="match status" value="1"/>
</dbReference>
<evidence type="ECO:0000256" key="2">
    <source>
        <dbReference type="SAM" id="MobiDB-lite"/>
    </source>
</evidence>
<dbReference type="EMBL" id="CAAALY010088051">
    <property type="protein sequence ID" value="VEL27558.1"/>
    <property type="molecule type" value="Genomic_DNA"/>
</dbReference>
<protein>
    <recommendedName>
        <fullName evidence="5">Protein kinase domain-containing protein</fullName>
    </recommendedName>
</protein>
<dbReference type="PROSITE" id="PS00107">
    <property type="entry name" value="PROTEIN_KINASE_ATP"/>
    <property type="match status" value="1"/>
</dbReference>
<sequence length="98" mass="10044">MQRHHSSGSSSGSAGGSSSNAALSLVSSSSAASAGCGTPSGGSELRLIPSDAVILLRRLGEGEFGEVYRGRLHVDNGINEEVAVKVSVYSCFLSFHFV</sequence>
<name>A0A448X456_9PLAT</name>
<dbReference type="Gene3D" id="3.30.200.20">
    <property type="entry name" value="Phosphorylase Kinase, domain 1"/>
    <property type="match status" value="1"/>
</dbReference>
<dbReference type="AlphaFoldDB" id="A0A448X456"/>
<proteinExistence type="predicted"/>
<feature type="region of interest" description="Disordered" evidence="2">
    <location>
        <begin position="1"/>
        <end position="21"/>
    </location>
</feature>
<accession>A0A448X456</accession>
<dbReference type="Proteomes" id="UP000784294">
    <property type="component" value="Unassembled WGS sequence"/>
</dbReference>
<gene>
    <name evidence="3" type="ORF">PXEA_LOCUS20998</name>
</gene>
<feature type="binding site" evidence="1">
    <location>
        <position position="85"/>
    </location>
    <ligand>
        <name>ATP</name>
        <dbReference type="ChEBI" id="CHEBI:30616"/>
    </ligand>
</feature>
<evidence type="ECO:0000256" key="1">
    <source>
        <dbReference type="PROSITE-ProRule" id="PRU10141"/>
    </source>
</evidence>
<dbReference type="OrthoDB" id="67310at2759"/>
<keyword evidence="4" id="KW-1185">Reference proteome</keyword>
<reference evidence="3" key="1">
    <citation type="submission" date="2018-11" db="EMBL/GenBank/DDBJ databases">
        <authorList>
            <consortium name="Pathogen Informatics"/>
        </authorList>
    </citation>
    <scope>NUCLEOTIDE SEQUENCE</scope>
</reference>
<evidence type="ECO:0008006" key="5">
    <source>
        <dbReference type="Google" id="ProtNLM"/>
    </source>
</evidence>
<dbReference type="InterPro" id="IPR011009">
    <property type="entry name" value="Kinase-like_dom_sf"/>
</dbReference>
<keyword evidence="1" id="KW-0067">ATP-binding</keyword>
<dbReference type="InterPro" id="IPR017441">
    <property type="entry name" value="Protein_kinase_ATP_BS"/>
</dbReference>
<organism evidence="3 4">
    <name type="scientific">Protopolystoma xenopodis</name>
    <dbReference type="NCBI Taxonomy" id="117903"/>
    <lineage>
        <taxon>Eukaryota</taxon>
        <taxon>Metazoa</taxon>
        <taxon>Spiralia</taxon>
        <taxon>Lophotrochozoa</taxon>
        <taxon>Platyhelminthes</taxon>
        <taxon>Monogenea</taxon>
        <taxon>Polyopisthocotylea</taxon>
        <taxon>Polystomatidea</taxon>
        <taxon>Polystomatidae</taxon>
        <taxon>Protopolystoma</taxon>
    </lineage>
</organism>
<feature type="compositionally biased region" description="Low complexity" evidence="2">
    <location>
        <begin position="7"/>
        <end position="21"/>
    </location>
</feature>
<evidence type="ECO:0000313" key="4">
    <source>
        <dbReference type="Proteomes" id="UP000784294"/>
    </source>
</evidence>
<dbReference type="GO" id="GO:0005524">
    <property type="term" value="F:ATP binding"/>
    <property type="evidence" value="ECO:0007669"/>
    <property type="project" value="UniProtKB-UniRule"/>
</dbReference>
<comment type="caution">
    <text evidence="3">The sequence shown here is derived from an EMBL/GenBank/DDBJ whole genome shotgun (WGS) entry which is preliminary data.</text>
</comment>